<evidence type="ECO:0000313" key="2">
    <source>
        <dbReference type="Proteomes" id="UP000649617"/>
    </source>
</evidence>
<feature type="non-terminal residue" evidence="1">
    <location>
        <position position="1"/>
    </location>
</feature>
<evidence type="ECO:0000313" key="1">
    <source>
        <dbReference type="EMBL" id="CAE7741749.1"/>
    </source>
</evidence>
<organism evidence="1 2">
    <name type="scientific">Symbiodinium pilosum</name>
    <name type="common">Dinoflagellate</name>
    <dbReference type="NCBI Taxonomy" id="2952"/>
    <lineage>
        <taxon>Eukaryota</taxon>
        <taxon>Sar</taxon>
        <taxon>Alveolata</taxon>
        <taxon>Dinophyceae</taxon>
        <taxon>Suessiales</taxon>
        <taxon>Symbiodiniaceae</taxon>
        <taxon>Symbiodinium</taxon>
    </lineage>
</organism>
<proteinExistence type="predicted"/>
<name>A0A812XL64_SYMPI</name>
<gene>
    <name evidence="1" type="ORF">SPIL2461_LOCUS21352</name>
</gene>
<protein>
    <submittedName>
        <fullName evidence="1">Uncharacterized protein</fullName>
    </submittedName>
</protein>
<dbReference type="EMBL" id="CAJNIZ010046171">
    <property type="protein sequence ID" value="CAE7741749.1"/>
    <property type="molecule type" value="Genomic_DNA"/>
</dbReference>
<accession>A0A812XL64</accession>
<reference evidence="1" key="1">
    <citation type="submission" date="2021-02" db="EMBL/GenBank/DDBJ databases">
        <authorList>
            <person name="Dougan E. K."/>
            <person name="Rhodes N."/>
            <person name="Thang M."/>
            <person name="Chan C."/>
        </authorList>
    </citation>
    <scope>NUCLEOTIDE SEQUENCE</scope>
</reference>
<keyword evidence="2" id="KW-1185">Reference proteome</keyword>
<sequence length="75" mass="8192">SGARDPVRGARGKMALELMSHLKARLQQVHSEQLKLCKAEEQKTLKKTLKANAGLRKTKSEAADLVASATHKLLT</sequence>
<dbReference type="AlphaFoldDB" id="A0A812XL64"/>
<dbReference type="Proteomes" id="UP000649617">
    <property type="component" value="Unassembled WGS sequence"/>
</dbReference>
<comment type="caution">
    <text evidence="1">The sequence shown here is derived from an EMBL/GenBank/DDBJ whole genome shotgun (WGS) entry which is preliminary data.</text>
</comment>